<dbReference type="AlphaFoldDB" id="A0A4R9JWL5"/>
<organism evidence="1 2">
    <name type="scientific">Leptospira ognonensis</name>
    <dbReference type="NCBI Taxonomy" id="2484945"/>
    <lineage>
        <taxon>Bacteria</taxon>
        <taxon>Pseudomonadati</taxon>
        <taxon>Spirochaetota</taxon>
        <taxon>Spirochaetia</taxon>
        <taxon>Leptospirales</taxon>
        <taxon>Leptospiraceae</taxon>
        <taxon>Leptospira</taxon>
    </lineage>
</organism>
<evidence type="ECO:0008006" key="3">
    <source>
        <dbReference type="Google" id="ProtNLM"/>
    </source>
</evidence>
<keyword evidence="2" id="KW-1185">Reference proteome</keyword>
<proteinExistence type="predicted"/>
<accession>A0A4R9JWL5</accession>
<evidence type="ECO:0000313" key="1">
    <source>
        <dbReference type="EMBL" id="TGL56390.1"/>
    </source>
</evidence>
<comment type="caution">
    <text evidence="1">The sequence shown here is derived from an EMBL/GenBank/DDBJ whole genome shotgun (WGS) entry which is preliminary data.</text>
</comment>
<sequence length="339" mass="39096">MEKEITDPRSIQKLIDSLYKLTPVFMEVDGEDIPVKIIENKINSVIVRSPRVNANTTERRLTMKSKENLFLATFTEVNVDEFGNSILKPSSIFIRDILAVKESNQFTVSNIISQTDIFKSLTDDRIGLIIKNAPKVNFMFDFFEVYVNERQNSRMRLLNAHNKPVFIPNYEKPELVKPDFIPLKEYLPIAKSNPNFEKYKSEICLPIKYKNFLMIGYVHAMHTTRLDLNSFNTFKLIVSSIVKEVHSSGIFEESREICTVEEVTPNSIRFLHAPTRLATRIFSMKAILIFDIVNKEGRKKFFRGTVSSIKPMNKEFLIGCDFMISSPEEGEAIADFLKK</sequence>
<evidence type="ECO:0000313" key="2">
    <source>
        <dbReference type="Proteomes" id="UP000297693"/>
    </source>
</evidence>
<dbReference type="Proteomes" id="UP000297693">
    <property type="component" value="Unassembled WGS sequence"/>
</dbReference>
<name>A0A4R9JWL5_9LEPT</name>
<reference evidence="1" key="1">
    <citation type="journal article" date="2019" name="PLoS Negl. Trop. Dis.">
        <title>Revisiting the worldwide diversity of Leptospira species in the environment.</title>
        <authorList>
            <person name="Vincent A.T."/>
            <person name="Schiettekatte O."/>
            <person name="Bourhy P."/>
            <person name="Veyrier F.J."/>
            <person name="Picardeau M."/>
        </authorList>
    </citation>
    <scope>NUCLEOTIDE SEQUENCE [LARGE SCALE GENOMIC DNA]</scope>
    <source>
        <strain evidence="1">201702476</strain>
    </source>
</reference>
<gene>
    <name evidence="1" type="ORF">EHQ58_17355</name>
</gene>
<dbReference type="EMBL" id="RQGD01000046">
    <property type="protein sequence ID" value="TGL56390.1"/>
    <property type="molecule type" value="Genomic_DNA"/>
</dbReference>
<protein>
    <recommendedName>
        <fullName evidence="3">PilZ domain-containing protein</fullName>
    </recommendedName>
</protein>
<dbReference type="RefSeq" id="WP_135625254.1">
    <property type="nucleotide sequence ID" value="NZ_RQGD01000046.1"/>
</dbReference>
<dbReference type="OrthoDB" id="336946at2"/>